<accession>A0ABX9A268</accession>
<dbReference type="SUPFAM" id="SSF141371">
    <property type="entry name" value="PilZ domain-like"/>
    <property type="match status" value="1"/>
</dbReference>
<keyword evidence="3" id="KW-1185">Reference proteome</keyword>
<gene>
    <name evidence="2" type="ORF">K3136_07370</name>
</gene>
<reference evidence="2 3" key="1">
    <citation type="submission" date="2021-08" db="EMBL/GenBank/DDBJ databases">
        <title>Comparative Genomics Analysis of the Genus Qipengyuania Reveals Extensive Genetic Diversity and Metabolic Versatility, Including the Description of Fifteen Novel Species.</title>
        <authorList>
            <person name="Liu Y."/>
        </authorList>
    </citation>
    <scope>NUCLEOTIDE SEQUENCE [LARGE SCALE GENOMIC DNA]</scope>
    <source>
        <strain evidence="2 3">1NDH1</strain>
    </source>
</reference>
<sequence length="105" mass="11578">MDSIDRRTEARSPTRDTVTFEVGGQTFDAKMRNLSQSGCMIECSDAEAEIGQFCEIVLRPEFPASGLIAWQLGAALGIAFHQPVPTGIVRNYALDDWMLRRAANS</sequence>
<proteinExistence type="predicted"/>
<evidence type="ECO:0000313" key="2">
    <source>
        <dbReference type="EMBL" id="QZD93937.1"/>
    </source>
</evidence>
<dbReference type="EMBL" id="CP081294">
    <property type="protein sequence ID" value="QZD93937.1"/>
    <property type="molecule type" value="Genomic_DNA"/>
</dbReference>
<feature type="domain" description="PilZ" evidence="1">
    <location>
        <begin position="5"/>
        <end position="83"/>
    </location>
</feature>
<dbReference type="Gene3D" id="2.40.10.220">
    <property type="entry name" value="predicted glycosyltransferase like domains"/>
    <property type="match status" value="1"/>
</dbReference>
<evidence type="ECO:0000313" key="3">
    <source>
        <dbReference type="Proteomes" id="UP000824321"/>
    </source>
</evidence>
<dbReference type="Proteomes" id="UP000824321">
    <property type="component" value="Chromosome"/>
</dbReference>
<evidence type="ECO:0000259" key="1">
    <source>
        <dbReference type="Pfam" id="PF07238"/>
    </source>
</evidence>
<dbReference type="InterPro" id="IPR009875">
    <property type="entry name" value="PilZ_domain"/>
</dbReference>
<protein>
    <submittedName>
        <fullName evidence="2">PilZ domain-containing protein</fullName>
    </submittedName>
</protein>
<dbReference type="Pfam" id="PF07238">
    <property type="entry name" value="PilZ"/>
    <property type="match status" value="1"/>
</dbReference>
<name>A0ABX9A268_9SPHN</name>
<dbReference type="RefSeq" id="WP_221429703.1">
    <property type="nucleotide sequence ID" value="NZ_CP081294.1"/>
</dbReference>
<organism evidence="2 3">
    <name type="scientific">Qipengyuania gelatinilytica</name>
    <dbReference type="NCBI Taxonomy" id="2867231"/>
    <lineage>
        <taxon>Bacteria</taxon>
        <taxon>Pseudomonadati</taxon>
        <taxon>Pseudomonadota</taxon>
        <taxon>Alphaproteobacteria</taxon>
        <taxon>Sphingomonadales</taxon>
        <taxon>Erythrobacteraceae</taxon>
        <taxon>Qipengyuania</taxon>
    </lineage>
</organism>